<evidence type="ECO:0000256" key="1">
    <source>
        <dbReference type="SAM" id="MobiDB-lite"/>
    </source>
</evidence>
<feature type="region of interest" description="Disordered" evidence="1">
    <location>
        <begin position="1"/>
        <end position="138"/>
    </location>
</feature>
<keyword evidence="3" id="KW-1185">Reference proteome</keyword>
<proteinExistence type="predicted"/>
<comment type="caution">
    <text evidence="2">The sequence shown here is derived from an EMBL/GenBank/DDBJ whole genome shotgun (WGS) entry which is preliminary data.</text>
</comment>
<dbReference type="Proteomes" id="UP001465976">
    <property type="component" value="Unassembled WGS sequence"/>
</dbReference>
<name>A0ABR3EUA6_9AGAR</name>
<feature type="compositionally biased region" description="Acidic residues" evidence="1">
    <location>
        <begin position="121"/>
        <end position="135"/>
    </location>
</feature>
<evidence type="ECO:0000313" key="3">
    <source>
        <dbReference type="Proteomes" id="UP001465976"/>
    </source>
</evidence>
<gene>
    <name evidence="2" type="ORF">V5O48_015547</name>
</gene>
<accession>A0ABR3EUA6</accession>
<reference evidence="2 3" key="1">
    <citation type="submission" date="2024-02" db="EMBL/GenBank/DDBJ databases">
        <title>A draft genome for the cacao thread blight pathogen Marasmius crinis-equi.</title>
        <authorList>
            <person name="Cohen S.P."/>
            <person name="Baruah I.K."/>
            <person name="Amoako-Attah I."/>
            <person name="Bukari Y."/>
            <person name="Meinhardt L.W."/>
            <person name="Bailey B.A."/>
        </authorList>
    </citation>
    <scope>NUCLEOTIDE SEQUENCE [LARGE SCALE GENOMIC DNA]</scope>
    <source>
        <strain evidence="2 3">GH-76</strain>
    </source>
</reference>
<sequence>MAPQTRSQSKATKDPPPVQPDATPSSSPLTGLSSAPTMRRLSMIPEEGSSTIASGWPFHRSPGHTVAQGDNSSEDAEGDTDKEVDGEPEEPDTKDDYVDFQATKPKNKGKSRVIKSPLKESDDETDQLYENENDQDESKVREAVHHEFLIQCYELGDNTVTDQQRELDCYQHERCPPGGSIGRTDPHANQLQTSATSSLLPVVNADQFQCAGDTSPALLADAAAGDYMASMLTQMLESQNFTSLLTTLNNIHREHNLEGVVLMTNGNGGYAVWPIPALYVRDLNEAQPVPPHALEDFLLKYSFLKWAHCWCNRQVMFHVV</sequence>
<dbReference type="EMBL" id="JBAHYK010001891">
    <property type="protein sequence ID" value="KAL0566463.1"/>
    <property type="molecule type" value="Genomic_DNA"/>
</dbReference>
<feature type="compositionally biased region" description="Polar residues" evidence="1">
    <location>
        <begin position="1"/>
        <end position="10"/>
    </location>
</feature>
<feature type="compositionally biased region" description="Low complexity" evidence="1">
    <location>
        <begin position="22"/>
        <end position="37"/>
    </location>
</feature>
<organism evidence="2 3">
    <name type="scientific">Marasmius crinis-equi</name>
    <dbReference type="NCBI Taxonomy" id="585013"/>
    <lineage>
        <taxon>Eukaryota</taxon>
        <taxon>Fungi</taxon>
        <taxon>Dikarya</taxon>
        <taxon>Basidiomycota</taxon>
        <taxon>Agaricomycotina</taxon>
        <taxon>Agaricomycetes</taxon>
        <taxon>Agaricomycetidae</taxon>
        <taxon>Agaricales</taxon>
        <taxon>Marasmiineae</taxon>
        <taxon>Marasmiaceae</taxon>
        <taxon>Marasmius</taxon>
    </lineage>
</organism>
<evidence type="ECO:0000313" key="2">
    <source>
        <dbReference type="EMBL" id="KAL0566463.1"/>
    </source>
</evidence>
<protein>
    <submittedName>
        <fullName evidence="2">Uncharacterized protein</fullName>
    </submittedName>
</protein>